<evidence type="ECO:0000313" key="3">
    <source>
        <dbReference type="Proteomes" id="UP001464387"/>
    </source>
</evidence>
<dbReference type="Gene3D" id="3.40.630.30">
    <property type="match status" value="1"/>
</dbReference>
<keyword evidence="3" id="KW-1185">Reference proteome</keyword>
<organism evidence="2 3">
    <name type="scientific">Mesorhizobium opportunistum</name>
    <dbReference type="NCBI Taxonomy" id="593909"/>
    <lineage>
        <taxon>Bacteria</taxon>
        <taxon>Pseudomonadati</taxon>
        <taxon>Pseudomonadota</taxon>
        <taxon>Alphaproteobacteria</taxon>
        <taxon>Hyphomicrobiales</taxon>
        <taxon>Phyllobacteriaceae</taxon>
        <taxon>Mesorhizobium</taxon>
    </lineage>
</organism>
<dbReference type="InterPro" id="IPR038740">
    <property type="entry name" value="BioF2-like_GNAT_dom"/>
</dbReference>
<feature type="domain" description="BioF2-like acetyltransferase" evidence="1">
    <location>
        <begin position="205"/>
        <end position="348"/>
    </location>
</feature>
<comment type="caution">
    <text evidence="2">The sequence shown here is derived from an EMBL/GenBank/DDBJ whole genome shotgun (WGS) entry which is preliminary data.</text>
</comment>
<dbReference type="RefSeq" id="WP_287273111.1">
    <property type="nucleotide sequence ID" value="NZ_JAMYMY010000023.1"/>
</dbReference>
<evidence type="ECO:0000313" key="2">
    <source>
        <dbReference type="EMBL" id="MER8934397.1"/>
    </source>
</evidence>
<sequence>MDLTGEAVQIAAVDGLPGGQVSQPAAVPANDAYTARLHTSLEAVRPLWLRFQADGVCTAHQHFAWVEGIVARLMPAGAEALIVEVNNAVTGAPLMLVPLMLRPAFRHRVIEWLSCGVCDYSAPLLADASAWTAQSAQAAWAAVRSVLPPADRVHITGIPRRIDGVANPLALLAATRDSMQTTYGLAIDGDPETVLKRLCRPSFVKEFGKDWRRLERLGGLEFVEADTPALVELIFDGLVRMRLNRFREMGRFDLLTQEPVVDFYRKAALQGLSDGSVRLFGLRVGEALIAAQYLVVHQGTVHALLIAIDQNAVPNVSPGLLIMGRLIGWARERRFDCFDLSVGNQGYKGHMGAKGSVLAELRQGVTMRGSVAGAAIEFRNRAEAFVRSNPRLLKAAQGLMRGLRRLRGGSSEPQ</sequence>
<gene>
    <name evidence="2" type="ORF">NKI33_15635</name>
</gene>
<dbReference type="InterPro" id="IPR016181">
    <property type="entry name" value="Acyl_CoA_acyltransferase"/>
</dbReference>
<name>A0ABV1YHF3_9HYPH</name>
<dbReference type="SUPFAM" id="SSF55729">
    <property type="entry name" value="Acyl-CoA N-acyltransferases (Nat)"/>
    <property type="match status" value="1"/>
</dbReference>
<accession>A0ABV1YHF3</accession>
<reference evidence="2 3" key="1">
    <citation type="journal article" date="2024" name="Proc. Natl. Acad. Sci. U.S.A.">
        <title>The evolutionary genomics of adaptation to stress in wild rhizobium bacteria.</title>
        <authorList>
            <person name="Kehlet-Delgado H."/>
            <person name="Montoya A.P."/>
            <person name="Jensen K.T."/>
            <person name="Wendlandt C.E."/>
            <person name="Dexheimer C."/>
            <person name="Roberts M."/>
            <person name="Torres Martinez L."/>
            <person name="Friesen M.L."/>
            <person name="Griffitts J.S."/>
            <person name="Porter S.S."/>
        </authorList>
    </citation>
    <scope>NUCLEOTIDE SEQUENCE [LARGE SCALE GENOMIC DNA]</scope>
    <source>
        <strain evidence="2 3">M0729</strain>
    </source>
</reference>
<proteinExistence type="predicted"/>
<dbReference type="Proteomes" id="UP001464387">
    <property type="component" value="Unassembled WGS sequence"/>
</dbReference>
<dbReference type="EMBL" id="JAMYPJ010000020">
    <property type="protein sequence ID" value="MER8934397.1"/>
    <property type="molecule type" value="Genomic_DNA"/>
</dbReference>
<evidence type="ECO:0000259" key="1">
    <source>
        <dbReference type="Pfam" id="PF13480"/>
    </source>
</evidence>
<dbReference type="Pfam" id="PF13480">
    <property type="entry name" value="Acetyltransf_6"/>
    <property type="match status" value="1"/>
</dbReference>
<protein>
    <submittedName>
        <fullName evidence="2">GNAT family N-acetyltransferase</fullName>
    </submittedName>
</protein>